<dbReference type="SUPFAM" id="SSF52402">
    <property type="entry name" value="Adenine nucleotide alpha hydrolases-like"/>
    <property type="match status" value="1"/>
</dbReference>
<keyword evidence="4" id="KW-0547">Nucleotide-binding</keyword>
<keyword evidence="10" id="KW-1185">Reference proteome</keyword>
<comment type="caution">
    <text evidence="9">The sequence shown here is derived from an EMBL/GenBank/DDBJ whole genome shotgun (WGS) entry which is preliminary data.</text>
</comment>
<dbReference type="CDD" id="cd00712">
    <property type="entry name" value="AsnB"/>
    <property type="match status" value="1"/>
</dbReference>
<dbReference type="Proteomes" id="UP001055102">
    <property type="component" value="Unassembled WGS sequence"/>
</dbReference>
<comment type="similarity">
    <text evidence="2">Belongs to the asparagine synthetase family.</text>
</comment>
<protein>
    <recommendedName>
        <fullName evidence="3">asparagine synthase (glutamine-hydrolyzing)</fullName>
        <ecNumber evidence="3">6.3.5.4</ecNumber>
    </recommendedName>
</protein>
<dbReference type="InterPro" id="IPR017932">
    <property type="entry name" value="GATase_2_dom"/>
</dbReference>
<evidence type="ECO:0000256" key="7">
    <source>
        <dbReference type="ARBA" id="ARBA00048741"/>
    </source>
</evidence>
<dbReference type="InterPro" id="IPR006426">
    <property type="entry name" value="Asn_synth_AEB"/>
</dbReference>
<evidence type="ECO:0000256" key="3">
    <source>
        <dbReference type="ARBA" id="ARBA00012737"/>
    </source>
</evidence>
<dbReference type="PROSITE" id="PS51278">
    <property type="entry name" value="GATASE_TYPE_2"/>
    <property type="match status" value="1"/>
</dbReference>
<dbReference type="InterPro" id="IPR051786">
    <property type="entry name" value="ASN_synthetase/amidase"/>
</dbReference>
<evidence type="ECO:0000313" key="10">
    <source>
        <dbReference type="Proteomes" id="UP001055102"/>
    </source>
</evidence>
<gene>
    <name evidence="9" type="primary">asnB</name>
    <name evidence="9" type="ORF">AOPFMNJM_3808</name>
</gene>
<evidence type="ECO:0000259" key="8">
    <source>
        <dbReference type="PROSITE" id="PS51278"/>
    </source>
</evidence>
<dbReference type="InterPro" id="IPR029055">
    <property type="entry name" value="Ntn_hydrolases_N"/>
</dbReference>
<dbReference type="CDD" id="cd01991">
    <property type="entry name" value="Asn_synthase_B_C"/>
    <property type="match status" value="1"/>
</dbReference>
<dbReference type="PIRSF" id="PIRSF001589">
    <property type="entry name" value="Asn_synthetase_glu-h"/>
    <property type="match status" value="1"/>
</dbReference>
<comment type="pathway">
    <text evidence="1">Amino-acid biosynthesis; L-asparagine biosynthesis; L-asparagine from L-aspartate (L-Gln route): step 1/1.</text>
</comment>
<organism evidence="9 10">
    <name type="scientific">Methylobacterium jeotgali</name>
    <dbReference type="NCBI Taxonomy" id="381630"/>
    <lineage>
        <taxon>Bacteria</taxon>
        <taxon>Pseudomonadati</taxon>
        <taxon>Pseudomonadota</taxon>
        <taxon>Alphaproteobacteria</taxon>
        <taxon>Hyphomicrobiales</taxon>
        <taxon>Methylobacteriaceae</taxon>
        <taxon>Methylobacterium</taxon>
    </lineage>
</organism>
<evidence type="ECO:0000256" key="4">
    <source>
        <dbReference type="ARBA" id="ARBA00022741"/>
    </source>
</evidence>
<dbReference type="EC" id="6.3.5.4" evidence="3"/>
<dbReference type="Gene3D" id="3.40.50.620">
    <property type="entry name" value="HUPs"/>
    <property type="match status" value="1"/>
</dbReference>
<dbReference type="SUPFAM" id="SSF56235">
    <property type="entry name" value="N-terminal nucleophile aminohydrolases (Ntn hydrolases)"/>
    <property type="match status" value="1"/>
</dbReference>
<evidence type="ECO:0000256" key="5">
    <source>
        <dbReference type="ARBA" id="ARBA00022840"/>
    </source>
</evidence>
<comment type="catalytic activity">
    <reaction evidence="7">
        <text>L-aspartate + L-glutamine + ATP + H2O = L-asparagine + L-glutamate + AMP + diphosphate + H(+)</text>
        <dbReference type="Rhea" id="RHEA:12228"/>
        <dbReference type="ChEBI" id="CHEBI:15377"/>
        <dbReference type="ChEBI" id="CHEBI:15378"/>
        <dbReference type="ChEBI" id="CHEBI:29985"/>
        <dbReference type="ChEBI" id="CHEBI:29991"/>
        <dbReference type="ChEBI" id="CHEBI:30616"/>
        <dbReference type="ChEBI" id="CHEBI:33019"/>
        <dbReference type="ChEBI" id="CHEBI:58048"/>
        <dbReference type="ChEBI" id="CHEBI:58359"/>
        <dbReference type="ChEBI" id="CHEBI:456215"/>
        <dbReference type="EC" id="6.3.5.4"/>
    </reaction>
</comment>
<dbReference type="RefSeq" id="WP_238278175.1">
    <property type="nucleotide sequence ID" value="NZ_BPQR01000080.1"/>
</dbReference>
<evidence type="ECO:0000313" key="9">
    <source>
        <dbReference type="EMBL" id="GJE08471.1"/>
    </source>
</evidence>
<evidence type="ECO:0000256" key="2">
    <source>
        <dbReference type="ARBA" id="ARBA00005752"/>
    </source>
</evidence>
<dbReference type="Pfam" id="PF00733">
    <property type="entry name" value="Asn_synthase"/>
    <property type="match status" value="1"/>
</dbReference>
<dbReference type="InterPro" id="IPR014729">
    <property type="entry name" value="Rossmann-like_a/b/a_fold"/>
</dbReference>
<feature type="domain" description="Glutamine amidotransferase type-2" evidence="8">
    <location>
        <begin position="2"/>
        <end position="215"/>
    </location>
</feature>
<dbReference type="InterPro" id="IPR001962">
    <property type="entry name" value="Asn_synthase"/>
</dbReference>
<name>A0ABQ4SZ37_9HYPH</name>
<accession>A0ABQ4SZ37</accession>
<sequence>MCGIAGLVDPQRSPEALAEAAGRMADALAHRGPDGRGVWTEGPVALGHRRLSILDLSEAGAQPMLSGDGRWALSYNGELYDAAFHRPALAADGHAFRSTSDTEVLVELIARHGVGGALERVEGIFGLAAWDRAEGRLWLARDRMGVKPLFYAAEGPRLLFGSQLSALEACPGFSATVDPAALSSLLAHGYVPAPGAIFSGVRKLRPGHLLSWRPGEVPAESAYWRLDDAIEAGRADPFAGTQEEAADELERLLGAAVRRQMLSDVPLGAFLSGGIDSSTIVALMAAGGGRPKTFAAGFTEDPRFDESPHAALVARHLGTEHTTVPVGEAQALALVERLPKIFDEPLADPSGLPTHLLCAATRAAGITVALSGDGGDELFAGYDRYSLATRFARRIEPVPRPLRQAASAAILALPSPVARNLARALPPPWGGPDAADRLRKAAHQLPGTGFDLYRRLLTLNPDAQALALGVPGLAAPPEPQALPLLSRMRRLDGLAYLPDDVLAKVDRASMAVGLEARVPLLDRSVVEFAWRLPETMLVNGAPKRPLRDVLARHVPRDLFERRKQGFAPPLAAWLRGPLRSYAGDLLGSSDTGGGLLDRARVRAMLDAHLAGTHNHAVGLWPLVTFEAWRRYRGARAA</sequence>
<evidence type="ECO:0000256" key="6">
    <source>
        <dbReference type="ARBA" id="ARBA00022962"/>
    </source>
</evidence>
<dbReference type="PANTHER" id="PTHR43284:SF1">
    <property type="entry name" value="ASPARAGINE SYNTHETASE"/>
    <property type="match status" value="1"/>
</dbReference>
<dbReference type="InterPro" id="IPR033738">
    <property type="entry name" value="AsnB_N"/>
</dbReference>
<evidence type="ECO:0000256" key="1">
    <source>
        <dbReference type="ARBA" id="ARBA00005187"/>
    </source>
</evidence>
<dbReference type="NCBIfam" id="TIGR01536">
    <property type="entry name" value="asn_synth_AEB"/>
    <property type="match status" value="1"/>
</dbReference>
<dbReference type="Gene3D" id="3.60.20.10">
    <property type="entry name" value="Glutamine Phosphoribosylpyrophosphate, subunit 1, domain 1"/>
    <property type="match status" value="1"/>
</dbReference>
<dbReference type="EMBL" id="BPQR01000080">
    <property type="protein sequence ID" value="GJE08471.1"/>
    <property type="molecule type" value="Genomic_DNA"/>
</dbReference>
<reference evidence="9" key="1">
    <citation type="journal article" date="2021" name="Front. Microbiol.">
        <title>Comprehensive Comparative Genomics and Phenotyping of Methylobacterium Species.</title>
        <authorList>
            <person name="Alessa O."/>
            <person name="Ogura Y."/>
            <person name="Fujitani Y."/>
            <person name="Takami H."/>
            <person name="Hayashi T."/>
            <person name="Sahin N."/>
            <person name="Tani A."/>
        </authorList>
    </citation>
    <scope>NUCLEOTIDE SEQUENCE</scope>
    <source>
        <strain evidence="9">LMG 23639</strain>
    </source>
</reference>
<dbReference type="PANTHER" id="PTHR43284">
    <property type="entry name" value="ASPARAGINE SYNTHETASE (GLUTAMINE-HYDROLYZING)"/>
    <property type="match status" value="1"/>
</dbReference>
<keyword evidence="5" id="KW-0067">ATP-binding</keyword>
<keyword evidence="6" id="KW-0315">Glutamine amidotransferase</keyword>
<dbReference type="Pfam" id="PF13522">
    <property type="entry name" value="GATase_6"/>
    <property type="match status" value="1"/>
</dbReference>
<proteinExistence type="inferred from homology"/>
<reference evidence="9" key="2">
    <citation type="submission" date="2021-08" db="EMBL/GenBank/DDBJ databases">
        <authorList>
            <person name="Tani A."/>
            <person name="Ola A."/>
            <person name="Ogura Y."/>
            <person name="Katsura K."/>
            <person name="Hayashi T."/>
        </authorList>
    </citation>
    <scope>NUCLEOTIDE SEQUENCE</scope>
    <source>
        <strain evidence="9">LMG 23639</strain>
    </source>
</reference>